<dbReference type="VEuPathDB" id="TriTrypDB:LdCL_340010100"/>
<feature type="transmembrane region" description="Helical" evidence="6">
    <location>
        <begin position="1269"/>
        <end position="1291"/>
    </location>
</feature>
<feature type="transmembrane region" description="Helical" evidence="6">
    <location>
        <begin position="1410"/>
        <end position="1435"/>
    </location>
</feature>
<evidence type="ECO:0000313" key="9">
    <source>
        <dbReference type="Proteomes" id="UP000318821"/>
    </source>
</evidence>
<feature type="transmembrane region" description="Helical" evidence="6">
    <location>
        <begin position="2263"/>
        <end position="2281"/>
    </location>
</feature>
<feature type="transmembrane region" description="Helical" evidence="6">
    <location>
        <begin position="464"/>
        <end position="480"/>
    </location>
</feature>
<feature type="region of interest" description="Disordered" evidence="5">
    <location>
        <begin position="1027"/>
        <end position="1048"/>
    </location>
</feature>
<dbReference type="Pfam" id="PF00520">
    <property type="entry name" value="Ion_trans"/>
    <property type="match status" value="4"/>
</dbReference>
<evidence type="ECO:0000259" key="7">
    <source>
        <dbReference type="Pfam" id="PF00520"/>
    </source>
</evidence>
<dbReference type="Gene3D" id="1.10.238.10">
    <property type="entry name" value="EF-hand"/>
    <property type="match status" value="1"/>
</dbReference>
<comment type="caution">
    <text evidence="8">The sequence shown here is derived from an EMBL/GenBank/DDBJ whole genome shotgun (WGS) entry which is preliminary data.</text>
</comment>
<feature type="transmembrane region" description="Helical" evidence="6">
    <location>
        <begin position="595"/>
        <end position="618"/>
    </location>
</feature>
<dbReference type="PANTHER" id="PTHR10037">
    <property type="entry name" value="VOLTAGE-GATED CATION CHANNEL CALCIUM AND SODIUM"/>
    <property type="match status" value="1"/>
</dbReference>
<feature type="compositionally biased region" description="Low complexity" evidence="5">
    <location>
        <begin position="208"/>
        <end position="220"/>
    </location>
</feature>
<feature type="compositionally biased region" description="Basic residues" evidence="5">
    <location>
        <begin position="812"/>
        <end position="822"/>
    </location>
</feature>
<feature type="transmembrane region" description="Helical" evidence="6">
    <location>
        <begin position="1911"/>
        <end position="1933"/>
    </location>
</feature>
<feature type="region of interest" description="Disordered" evidence="5">
    <location>
        <begin position="61"/>
        <end position="108"/>
    </location>
</feature>
<feature type="domain" description="Ion transport" evidence="7">
    <location>
        <begin position="2228"/>
        <end position="2473"/>
    </location>
</feature>
<dbReference type="Proteomes" id="UP000318821">
    <property type="component" value="Unassembled WGS sequence"/>
</dbReference>
<feature type="transmembrane region" description="Helical" evidence="6">
    <location>
        <begin position="2293"/>
        <end position="2312"/>
    </location>
</feature>
<feature type="transmembrane region" description="Helical" evidence="6">
    <location>
        <begin position="1985"/>
        <end position="2005"/>
    </location>
</feature>
<dbReference type="InterPro" id="IPR005821">
    <property type="entry name" value="Ion_trans_dom"/>
</dbReference>
<feature type="compositionally biased region" description="Polar residues" evidence="5">
    <location>
        <begin position="221"/>
        <end position="233"/>
    </location>
</feature>
<feature type="region of interest" description="Disordered" evidence="5">
    <location>
        <begin position="791"/>
        <end position="824"/>
    </location>
</feature>
<feature type="compositionally biased region" description="Low complexity" evidence="5">
    <location>
        <begin position="2854"/>
        <end position="2864"/>
    </location>
</feature>
<dbReference type="FunFam" id="1.20.120.350:FF:000118">
    <property type="entry name" value="Voltage-dependent calcium channel subunit, putative"/>
    <property type="match status" value="1"/>
</dbReference>
<feature type="transmembrane region" description="Helical" evidence="6">
    <location>
        <begin position="2447"/>
        <end position="2469"/>
    </location>
</feature>
<feature type="region of interest" description="Disordered" evidence="5">
    <location>
        <begin position="2767"/>
        <end position="2792"/>
    </location>
</feature>
<feature type="region of interest" description="Disordered" evidence="5">
    <location>
        <begin position="1617"/>
        <end position="1662"/>
    </location>
</feature>
<feature type="compositionally biased region" description="Basic and acidic residues" evidence="5">
    <location>
        <begin position="2767"/>
        <end position="2776"/>
    </location>
</feature>
<feature type="transmembrane region" description="Helical" evidence="6">
    <location>
        <begin position="1241"/>
        <end position="1262"/>
    </location>
</feature>
<dbReference type="PANTHER" id="PTHR10037:SF62">
    <property type="entry name" value="SODIUM CHANNEL PROTEIN 60E"/>
    <property type="match status" value="1"/>
</dbReference>
<feature type="transmembrane region" description="Helical" evidence="6">
    <location>
        <begin position="2365"/>
        <end position="2385"/>
    </location>
</feature>
<feature type="compositionally biased region" description="Polar residues" evidence="5">
    <location>
        <begin position="1039"/>
        <end position="1048"/>
    </location>
</feature>
<feature type="region of interest" description="Disordered" evidence="5">
    <location>
        <begin position="2812"/>
        <end position="2877"/>
    </location>
</feature>
<dbReference type="FunFam" id="1.10.287.70:FF:000321">
    <property type="entry name" value="Voltage-dependent calcium channel subunit, putative"/>
    <property type="match status" value="1"/>
</dbReference>
<comment type="subcellular location">
    <subcellularLocation>
        <location evidence="1">Membrane</location>
        <topology evidence="1">Multi-pass membrane protein</topology>
    </subcellularLocation>
</comment>
<dbReference type="EMBL" id="RHLD01000026">
    <property type="protein sequence ID" value="TPP50489.1"/>
    <property type="molecule type" value="Genomic_DNA"/>
</dbReference>
<dbReference type="FunFam" id="1.10.287.70:FF:000357">
    <property type="entry name" value="Calcium channel protein, putative"/>
    <property type="match status" value="1"/>
</dbReference>
<feature type="compositionally biased region" description="Polar residues" evidence="5">
    <location>
        <begin position="245"/>
        <end position="255"/>
    </location>
</feature>
<dbReference type="SUPFAM" id="SSF81324">
    <property type="entry name" value="Voltage-gated potassium channels"/>
    <property type="match status" value="3"/>
</dbReference>
<feature type="compositionally biased region" description="Polar residues" evidence="5">
    <location>
        <begin position="304"/>
        <end position="321"/>
    </location>
</feature>
<keyword evidence="4 6" id="KW-0472">Membrane</keyword>
<feature type="compositionally biased region" description="Basic and acidic residues" evidence="5">
    <location>
        <begin position="1148"/>
        <end position="1160"/>
    </location>
</feature>
<feature type="compositionally biased region" description="Basic and acidic residues" evidence="5">
    <location>
        <begin position="61"/>
        <end position="72"/>
    </location>
</feature>
<feature type="transmembrane region" description="Helical" evidence="6">
    <location>
        <begin position="1211"/>
        <end position="1229"/>
    </location>
</feature>
<evidence type="ECO:0000256" key="4">
    <source>
        <dbReference type="ARBA" id="ARBA00023136"/>
    </source>
</evidence>
<feature type="compositionally biased region" description="Low complexity" evidence="5">
    <location>
        <begin position="880"/>
        <end position="898"/>
    </location>
</feature>
<protein>
    <submittedName>
        <fullName evidence="8">Ion transport family protein</fullName>
    </submittedName>
</protein>
<gene>
    <name evidence="8" type="ORF">CGC20_2315</name>
</gene>
<feature type="region of interest" description="Disordered" evidence="5">
    <location>
        <begin position="1148"/>
        <end position="1178"/>
    </location>
</feature>
<feature type="transmembrane region" description="Helical" evidence="6">
    <location>
        <begin position="2230"/>
        <end position="2251"/>
    </location>
</feature>
<feature type="transmembrane region" description="Helical" evidence="6">
    <location>
        <begin position="1331"/>
        <end position="1353"/>
    </location>
</feature>
<evidence type="ECO:0000313" key="8">
    <source>
        <dbReference type="EMBL" id="TPP50489.1"/>
    </source>
</evidence>
<dbReference type="VEuPathDB" id="TriTrypDB:LDHU3_34.0670"/>
<feature type="domain" description="Ion transport" evidence="7">
    <location>
        <begin position="1911"/>
        <end position="2172"/>
    </location>
</feature>
<feature type="transmembrane region" description="Helical" evidence="6">
    <location>
        <begin position="2050"/>
        <end position="2073"/>
    </location>
</feature>
<feature type="transmembrane region" description="Helical" evidence="6">
    <location>
        <begin position="1954"/>
        <end position="1973"/>
    </location>
</feature>
<feature type="transmembrane region" description="Helical" evidence="6">
    <location>
        <begin position="2332"/>
        <end position="2353"/>
    </location>
</feature>
<sequence>MPGSSRASQLRISSAFLQFLRALFDQLHMKSSAFVLDKSLQAKCVDRLNGKVRREAVFAQARADDADGDPARSRQAQDSSPRLHHCSDAAPTAQPTVHPESSTSASGSGLAIHVAHATVIMPSGWSAARPQKRQFPGPFSMVSLECDGSIAGPHPSIEGDSTAMAELSRSSALADGQRTNHAFADVEAAMKPQMDPSATALSGDLPALPSLSRTSRPSSTNGGRQQQPEQRSATPIVAPRGATPELQSTTMNASATARRPPTNPQSRSAASTPVPRPSPPLRAKGVTAEVSPSRGRSGAEGLSRKTSSGARSNSSPGASTRASKRDDGVEELMEIPLARTQPIEKFFVEYNSAAAEREDDGQPRDDNEVLLMQFADDTVIECDPQRLRSDPLRRRAVVSVHNTLQLRALTNGRVPEDMVWNNVTRTSWLYQIHNRAIALQHSSFFIFPARWTPRVMVYNVMHHWLMEMFIFLMILGYAIFQATWSRYTAPPGGMHKPDHIIWADVFYTCLLGFEIIARLFASGGILHKRAFFRSPWRWLDTAVLVLSIMECTWWQDLWNFTAWRLIRTIKCLTYVPAPVRMKLLAKSLLRSTNRLIYVTLFLTYFIFFFGLLGLQLFVGTLHSRCVNTLTGAVTSQVCRSVATGQYGFYWGHHCGVFYTCQADAFPNPHYDFRSFDDIGHAMLSVFQIMTFQGWSELLQETNDGLAMMAFLYYFFTILVCAWIVPSLYLGVFLEKMDKTSRLFVLKQLDFFDHMLTEQRQRMSSMVRLNDYVERDEKGFVSHYPAYTLQQQDDKRLTSDDSTSGSTDDKNMNAHRIKSHHRAIQATKWTDEQRIQLQLALTRQRDVAEEAERKRQLQQAALGDLIVEEGGAGKRQGTGRRGASPAGAASGSATQTETSPQPTKERSEFALGGRVGAVQHHPAAYAIGDSHQSDLPFAVRQEVQAEQLRFLDPYTNGASAAKNDMYNSAAALRTSIDQSRTAVPGGGAESATVLHSRPVSNARPSTRAPSAPSTSVMVAREAAGVVPHRRSMSVRGGTLSRASSMNGRGSLSRLHASMTQVPQAPTQQEQTAYVINDPEGGDFDYAKTLGQKINIIRNIAHMFTEGYPRIISQYLWEHRMMQHRYGLTPLSYTNKYEEEALRRLRQRRAQERREEREELRRSGMGHLIDDDEDEDDDSLAEKPWMRQEGLVPGSMSPIRMARNIRENAPITVFNYIMYSFIIANAVFNASRFDTMPDYWETGTFIAGVCFSVLFMLELLIRLLALGPGPFFTDIVILIEATFMVTSLFQLGYSRANTTSLFNWVRFLRLFRVIPCRPLRRVSRVLIHGFPDMVYALVFFTLYMFMWLLLGMSFFGSRIGWIDYNTSDYTTRGTFETFSHAAYAVAQAFSVNRDQWLYLSWSGMRVRGGYTVMYFIATVCVAFIFRFFFIAVMTYAWQAQQEKEDYYFMSGSSHGRRGRRSRFARLPFFDFSVWRSFKHIHGGFDRRDVAPDEIYFLNEDMARQLRLVEAKDRYYREHYGQEKSEWSDMGEGSQVGGSDMYGPDGALVNGPQYVNIGGRLYRQPSLPATEMGFSVVGTPQQRGQLRFARHHRAVPATTYAAAQLQRPAGAHDALPDEVVGSRSLSRHSRRSMANPLLADRRSLSPAHQGTSVGGPSVARVSDSLAEERAKNTNISLVPRLTKLGNARALVVAGDDEATADYSTPEGGVSDEDFEHLLLPGPRLRYKSTMDEGRRVFETCLDCNTHMQMPLRAPPGVAQRTAEELHAEHCHMAAVRSSQQLVLNALIGYTRMQADHEVTPTKRMVEIVLGQAWSCGMLLFDTIENLSCMDLPEQERTWDRMLEALEMQQWLLGLHVGEEQVGRATLAYILANQQRQEAQVREKSYKNTWEDRVFFVLSPSNPVRRAVSAVVGSMWFEIAVLCVVYAASICLAVYAPDEGNRDFGGSYNSAKYKVLHILDDIFSIIFAVEMVLKWISMGVVLPVGRAYFWHRWNIFDFFIVIISLVSWGRPDIFLRYLKVMRCFRILGPLRYWKWGSSSMSHVARAIWDSIPTLANVCLLMLMNYIVWAIIFVSLFMDKFNYCSNASIVNGTQCVEEGYTWAPTQRNFRNFYESLLTTFEISTGAEWIDVIYSAVDSRSALLSPLRNQRPYLGLVFIAYYYVSHFIFFTLFISAVIYCYMLAKSATEDATGTTIEHQVWLRMQGMIFRLKPKVQLLPLDTRVSRLVHFLISNRWFEAFMGLILVFNMLTMSLEWYQMSSTQKTTLDAFQYIWVVIFTLEVVLRFVAHGLRFFTRRAYCWDLLIVVLSYIQIGLSTTATNRVPFNVNVLRMLRVGRVLHLVHLVLPFSTHLTLFHEVLKASVPGLISVTFVYMIAVYVFAILGLHFLGYIVPFGGYIDDKYNNFGTFVNALIMVFRLSTLQNWATMLRGSLDRGYYCARASKRCGPTDWAPVYYIPIVICFFLLLSTLYMAVVLDKYVAAVRIYSAVTRLDELRRFCRLWSKRDPNGTMWLPSAVLPELLEELRLPLGVSDRRNRVEVMQLLREYNIPDHNGRVYYYEVLLPLARRVMAIAFLEAADAHTAGSQAPRDIAWHLSERSLGALPASYGTVRPSSVTVAEHYAAALLQAAFRRDRAMRDYYIAKSELWRRGRAVCVERGLPYDNFGFGKTPLAGPDPREEGMRRGFNIPKDATLANSAGGRVYADPVAARIAAMREAMGSHKRATDQEPPTLLPAVYRSAIYPEEKRFGPNAPGAIRRHERRDEKLERKRAQEEYERQMYERSTRGCPARAAGEQKDNETVTAEGAGDVDVGLAYSKGTMEPHPAARGNQYNLDPMDVNYQPPLGTSPEELRQEKVDRRLNAAAAAATASATLGGISPSTTPEQY</sequence>
<feature type="domain" description="Ion transport" evidence="7">
    <location>
        <begin position="1211"/>
        <end position="1442"/>
    </location>
</feature>
<evidence type="ECO:0000256" key="5">
    <source>
        <dbReference type="SAM" id="MobiDB-lite"/>
    </source>
</evidence>
<feature type="transmembrane region" description="Helical" evidence="6">
    <location>
        <begin position="2147"/>
        <end position="2175"/>
    </location>
</feature>
<evidence type="ECO:0000256" key="6">
    <source>
        <dbReference type="SAM" id="Phobius"/>
    </source>
</evidence>
<dbReference type="Gene3D" id="1.20.120.350">
    <property type="entry name" value="Voltage-gated potassium channels. Chain C"/>
    <property type="match status" value="4"/>
</dbReference>
<feature type="compositionally biased region" description="Low complexity" evidence="5">
    <location>
        <begin position="1001"/>
        <end position="1014"/>
    </location>
</feature>
<dbReference type="VEuPathDB" id="TriTrypDB:LdBPK_340500.1"/>
<dbReference type="InterPro" id="IPR043203">
    <property type="entry name" value="VGCC_Ca_Na"/>
</dbReference>
<keyword evidence="3 6" id="KW-1133">Transmembrane helix</keyword>
<feature type="compositionally biased region" description="Basic and acidic residues" evidence="5">
    <location>
        <begin position="2841"/>
        <end position="2852"/>
    </location>
</feature>
<feature type="compositionally biased region" description="Acidic residues" evidence="5">
    <location>
        <begin position="1168"/>
        <end position="1177"/>
    </location>
</feature>
<feature type="domain" description="Ion transport" evidence="7">
    <location>
        <begin position="465"/>
        <end position="738"/>
    </location>
</feature>
<feature type="transmembrane region" description="Helical" evidence="6">
    <location>
        <begin position="710"/>
        <end position="733"/>
    </location>
</feature>
<feature type="compositionally biased region" description="Polar residues" evidence="5">
    <location>
        <begin position="93"/>
        <end position="107"/>
    </location>
</feature>
<feature type="region of interest" description="Disordered" evidence="5">
    <location>
        <begin position="977"/>
        <end position="1015"/>
    </location>
</feature>
<evidence type="ECO:0000256" key="1">
    <source>
        <dbReference type="ARBA" id="ARBA00004141"/>
    </source>
</evidence>
<evidence type="ECO:0000256" key="3">
    <source>
        <dbReference type="ARBA" id="ARBA00022989"/>
    </source>
</evidence>
<proteinExistence type="predicted"/>
<organism evidence="8 9">
    <name type="scientific">Leishmania donovani</name>
    <dbReference type="NCBI Taxonomy" id="5661"/>
    <lineage>
        <taxon>Eukaryota</taxon>
        <taxon>Discoba</taxon>
        <taxon>Euglenozoa</taxon>
        <taxon>Kinetoplastea</taxon>
        <taxon>Metakinetoplastina</taxon>
        <taxon>Trypanosomatida</taxon>
        <taxon>Trypanosomatidae</taxon>
        <taxon>Leishmaniinae</taxon>
        <taxon>Leishmania</taxon>
    </lineage>
</organism>
<dbReference type="GO" id="GO:0005248">
    <property type="term" value="F:voltage-gated sodium channel activity"/>
    <property type="evidence" value="ECO:0007669"/>
    <property type="project" value="TreeGrafter"/>
</dbReference>
<name>A0A504XSD5_LEIDO</name>
<dbReference type="Gene3D" id="1.10.287.70">
    <property type="match status" value="4"/>
</dbReference>
<dbReference type="FunFam" id="1.10.238.10:FF:000536">
    <property type="entry name" value="Calcium channel protein, putative"/>
    <property type="match status" value="1"/>
</dbReference>
<feature type="transmembrane region" description="Helical" evidence="6">
    <location>
        <begin position="500"/>
        <end position="521"/>
    </location>
</feature>
<accession>A0A504XSD5</accession>
<dbReference type="VEuPathDB" id="TriTrypDB:LDHU3_34.0680"/>
<keyword evidence="2 6" id="KW-0812">Transmembrane</keyword>
<dbReference type="GO" id="GO:0001518">
    <property type="term" value="C:voltage-gated sodium channel complex"/>
    <property type="evidence" value="ECO:0007669"/>
    <property type="project" value="TreeGrafter"/>
</dbReference>
<evidence type="ECO:0000256" key="2">
    <source>
        <dbReference type="ARBA" id="ARBA00022692"/>
    </source>
</evidence>
<reference evidence="9" key="1">
    <citation type="submission" date="2019-02" db="EMBL/GenBank/DDBJ databases">
        <title>FDA dAtabase for Regulatory Grade micrObial Sequences (FDA-ARGOS): Supporting development and validation of Infectious Disease Dx tests.</title>
        <authorList>
            <person name="Duncan R."/>
            <person name="Fisher C."/>
            <person name="Tallon L."/>
            <person name="Sadzewicz L."/>
            <person name="Sengamalay N."/>
            <person name="Ott S."/>
            <person name="Godinez A."/>
            <person name="Nagaraj S."/>
            <person name="Vavikolanu K."/>
            <person name="Vyas G."/>
            <person name="Nadendla S."/>
            <person name="Aluvathingal J."/>
            <person name="Sichtig H."/>
        </authorList>
    </citation>
    <scope>NUCLEOTIDE SEQUENCE [LARGE SCALE GENOMIC DNA]</scope>
    <source>
        <strain evidence="9">FDAARGOS_360</strain>
    </source>
</reference>
<dbReference type="InterPro" id="IPR027359">
    <property type="entry name" value="Volt_channel_dom_sf"/>
</dbReference>
<feature type="region of interest" description="Disordered" evidence="5">
    <location>
        <begin position="196"/>
        <end position="328"/>
    </location>
</feature>
<feature type="region of interest" description="Disordered" evidence="5">
    <location>
        <begin position="867"/>
        <end position="905"/>
    </location>
</feature>